<dbReference type="InterPro" id="IPR055542">
    <property type="entry name" value="DUF7118"/>
</dbReference>
<evidence type="ECO:0000313" key="2">
    <source>
        <dbReference type="EMBL" id="SFG99789.1"/>
    </source>
</evidence>
<keyword evidence="1" id="KW-0175">Coiled coil</keyword>
<proteinExistence type="predicted"/>
<dbReference type="RefSeq" id="WP_092893878.1">
    <property type="nucleotide sequence ID" value="NZ_FOOQ01000008.1"/>
</dbReference>
<dbReference type="EMBL" id="FOOQ01000008">
    <property type="protein sequence ID" value="SFG99789.1"/>
    <property type="molecule type" value="Genomic_DNA"/>
</dbReference>
<accession>A0A1I2WGE3</accession>
<feature type="coiled-coil region" evidence="1">
    <location>
        <begin position="130"/>
        <end position="168"/>
    </location>
</feature>
<dbReference type="Proteomes" id="UP000198876">
    <property type="component" value="Unassembled WGS sequence"/>
</dbReference>
<dbReference type="STRING" id="553467.SAMN04488063_3527"/>
<reference evidence="3" key="1">
    <citation type="submission" date="2016-10" db="EMBL/GenBank/DDBJ databases">
        <authorList>
            <person name="Varghese N."/>
            <person name="Submissions S."/>
        </authorList>
    </citation>
    <scope>NUCLEOTIDE SEQUENCE [LARGE SCALE GENOMIC DNA]</scope>
    <source>
        <strain evidence="3">CGMCC 1.7739</strain>
    </source>
</reference>
<evidence type="ECO:0000256" key="1">
    <source>
        <dbReference type="SAM" id="Coils"/>
    </source>
</evidence>
<gene>
    <name evidence="2" type="ORF">SAMN04488063_3527</name>
</gene>
<protein>
    <submittedName>
        <fullName evidence="2">Uncharacterized protein</fullName>
    </submittedName>
</protein>
<dbReference type="OrthoDB" id="204360at2157"/>
<sequence>MTDATPADASEPADSDVSDLVRRLREARDAVDDADSAIADHGRDEVHRAVNAHRRATKLLDDYEDSATGTGDFQAYVRFQEEFIGLVEDLPEDVPVREAFEDAAERMDRRRLRERDFVGAREDLEPAARLKDLLDRRESARDELAAARRDAALRLTELEDAADELADLVALGAADLDAPVDILREPIATYAEAVREEFRRWKAEAPARDVLELPAAATAFPLVDYRPPPRDVLDYVRERRGGDHPIPKLLEYTGYSGSKLDHYVDDAAALQTSVAVHRTYLERLDADPLVVSWPPPQAGVLRRRADEIISLLNRFASEETVATLRRVRDLTYRDDYESLRTAARARNEVTEDQLARLRSGTVEAELDAVRDAHDRLAAVLEETDDEDA</sequence>
<name>A0A1I2WGE3_9EURY</name>
<evidence type="ECO:0000313" key="3">
    <source>
        <dbReference type="Proteomes" id="UP000198876"/>
    </source>
</evidence>
<keyword evidence="3" id="KW-1185">Reference proteome</keyword>
<dbReference type="AlphaFoldDB" id="A0A1I2WGE3"/>
<organism evidence="2 3">
    <name type="scientific">Halopelagius inordinatus</name>
    <dbReference type="NCBI Taxonomy" id="553467"/>
    <lineage>
        <taxon>Archaea</taxon>
        <taxon>Methanobacteriati</taxon>
        <taxon>Methanobacteriota</taxon>
        <taxon>Stenosarchaea group</taxon>
        <taxon>Halobacteria</taxon>
        <taxon>Halobacteriales</taxon>
        <taxon>Haloferacaceae</taxon>
    </lineage>
</organism>
<dbReference type="Pfam" id="PF23432">
    <property type="entry name" value="DUF7118"/>
    <property type="match status" value="1"/>
</dbReference>